<dbReference type="SUPFAM" id="SSF49265">
    <property type="entry name" value="Fibronectin type III"/>
    <property type="match status" value="1"/>
</dbReference>
<reference evidence="3 4" key="1">
    <citation type="journal article" date="2006" name="Science">
        <title>Phytophthora genome sequences uncover evolutionary origins and mechanisms of pathogenesis.</title>
        <authorList>
            <person name="Tyler B.M."/>
            <person name="Tripathy S."/>
            <person name="Zhang X."/>
            <person name="Dehal P."/>
            <person name="Jiang R.H."/>
            <person name="Aerts A."/>
            <person name="Arredondo F.D."/>
            <person name="Baxter L."/>
            <person name="Bensasson D."/>
            <person name="Beynon J.L."/>
            <person name="Chapman J."/>
            <person name="Damasceno C.M."/>
            <person name="Dorrance A.E."/>
            <person name="Dou D."/>
            <person name="Dickerman A.W."/>
            <person name="Dubchak I.L."/>
            <person name="Garbelotto M."/>
            <person name="Gijzen M."/>
            <person name="Gordon S.G."/>
            <person name="Govers F."/>
            <person name="Grunwald N.J."/>
            <person name="Huang W."/>
            <person name="Ivors K.L."/>
            <person name="Jones R.W."/>
            <person name="Kamoun S."/>
            <person name="Krampis K."/>
            <person name="Lamour K.H."/>
            <person name="Lee M.K."/>
            <person name="McDonald W.H."/>
            <person name="Medina M."/>
            <person name="Meijer H.J."/>
            <person name="Nordberg E.K."/>
            <person name="Maclean D.J."/>
            <person name="Ospina-Giraldo M.D."/>
            <person name="Morris P.F."/>
            <person name="Phuntumart V."/>
            <person name="Putnam N.H."/>
            <person name="Rash S."/>
            <person name="Rose J.K."/>
            <person name="Sakihama Y."/>
            <person name="Salamov A.A."/>
            <person name="Savidor A."/>
            <person name="Scheuring C.F."/>
            <person name="Smith B.M."/>
            <person name="Sobral B.W."/>
            <person name="Terry A."/>
            <person name="Torto-Alalibo T.A."/>
            <person name="Win J."/>
            <person name="Xu Z."/>
            <person name="Zhang H."/>
            <person name="Grigoriev I.V."/>
            <person name="Rokhsar D.S."/>
            <person name="Boore J.L."/>
        </authorList>
    </citation>
    <scope>NUCLEOTIDE SEQUENCE [LARGE SCALE GENOMIC DNA]</scope>
    <source>
        <strain evidence="3 4">P6497</strain>
    </source>
</reference>
<feature type="coiled-coil region" evidence="1">
    <location>
        <begin position="791"/>
        <end position="818"/>
    </location>
</feature>
<dbReference type="Proteomes" id="UP000002640">
    <property type="component" value="Unassembled WGS sequence"/>
</dbReference>
<protein>
    <submittedName>
        <fullName evidence="3">Uncharacterized protein</fullName>
    </submittedName>
</protein>
<feature type="compositionally biased region" description="Acidic residues" evidence="2">
    <location>
        <begin position="1431"/>
        <end position="1444"/>
    </location>
</feature>
<keyword evidence="4" id="KW-1185">Reference proteome</keyword>
<feature type="coiled-coil region" evidence="1">
    <location>
        <begin position="1616"/>
        <end position="1643"/>
    </location>
</feature>
<dbReference type="InterPro" id="IPR027912">
    <property type="entry name" value="CFAP54"/>
</dbReference>
<dbReference type="EMBL" id="JH159152">
    <property type="protein sequence ID" value="EGZ24235.1"/>
    <property type="molecule type" value="Genomic_DNA"/>
</dbReference>
<dbReference type="InterPro" id="IPR036116">
    <property type="entry name" value="FN3_sf"/>
</dbReference>
<organism evidence="3 4">
    <name type="scientific">Phytophthora sojae (strain P6497)</name>
    <name type="common">Soybean stem and root rot agent</name>
    <name type="synonym">Phytophthora megasperma f. sp. glycines</name>
    <dbReference type="NCBI Taxonomy" id="1094619"/>
    <lineage>
        <taxon>Eukaryota</taxon>
        <taxon>Sar</taxon>
        <taxon>Stramenopiles</taxon>
        <taxon>Oomycota</taxon>
        <taxon>Peronosporomycetes</taxon>
        <taxon>Peronosporales</taxon>
        <taxon>Peronosporaceae</taxon>
        <taxon>Phytophthora</taxon>
    </lineage>
</organism>
<dbReference type="STRING" id="1094619.G4YTK7"/>
<evidence type="ECO:0000256" key="2">
    <source>
        <dbReference type="SAM" id="MobiDB-lite"/>
    </source>
</evidence>
<feature type="region of interest" description="Disordered" evidence="2">
    <location>
        <begin position="1178"/>
        <end position="1231"/>
    </location>
</feature>
<evidence type="ECO:0000313" key="4">
    <source>
        <dbReference type="Proteomes" id="UP000002640"/>
    </source>
</evidence>
<dbReference type="OMA" id="FTELNIM"/>
<dbReference type="KEGG" id="psoj:PHYSODRAFT_311302"/>
<dbReference type="SMR" id="G4YTK7"/>
<feature type="region of interest" description="Disordered" evidence="2">
    <location>
        <begin position="1430"/>
        <end position="1457"/>
    </location>
</feature>
<feature type="region of interest" description="Disordered" evidence="2">
    <location>
        <begin position="1327"/>
        <end position="1351"/>
    </location>
</feature>
<dbReference type="Pfam" id="PF14858">
    <property type="entry name" value="CFAP54_N"/>
    <property type="match status" value="1"/>
</dbReference>
<evidence type="ECO:0000256" key="1">
    <source>
        <dbReference type="SAM" id="Coils"/>
    </source>
</evidence>
<dbReference type="InParanoid" id="G4YTK7"/>
<dbReference type="PANTHER" id="PTHR33487:SF1">
    <property type="entry name" value="CILIA- AND FLAGELLA-ASSOCIATED PROTEIN 54"/>
    <property type="match status" value="1"/>
</dbReference>
<name>G4YTK7_PHYSP</name>
<evidence type="ECO:0000313" key="3">
    <source>
        <dbReference type="EMBL" id="EGZ24235.1"/>
    </source>
</evidence>
<dbReference type="PANTHER" id="PTHR33487">
    <property type="entry name" value="CILIA- AND FLAGELLA-ASSOCIATED PROTEIN 54"/>
    <property type="match status" value="1"/>
</dbReference>
<feature type="compositionally biased region" description="Polar residues" evidence="2">
    <location>
        <begin position="1212"/>
        <end position="1223"/>
    </location>
</feature>
<dbReference type="RefSeq" id="XP_009519523.1">
    <property type="nucleotide sequence ID" value="XM_009521228.1"/>
</dbReference>
<keyword evidence="1" id="KW-0175">Coiled coil</keyword>
<gene>
    <name evidence="3" type="ORF">PHYSODRAFT_311302</name>
</gene>
<proteinExistence type="predicted"/>
<accession>G4YTK7</accession>
<dbReference type="GO" id="GO:0060271">
    <property type="term" value="P:cilium assembly"/>
    <property type="evidence" value="ECO:0007669"/>
    <property type="project" value="TreeGrafter"/>
</dbReference>
<dbReference type="GeneID" id="20643368"/>
<feature type="coiled-coil region" evidence="1">
    <location>
        <begin position="2210"/>
        <end position="2252"/>
    </location>
</feature>
<feature type="compositionally biased region" description="Basic and acidic residues" evidence="2">
    <location>
        <begin position="1335"/>
        <end position="1344"/>
    </location>
</feature>
<sequence>MTKTVGTRIRIESADVPKASAPEDGADADADADVVVEQFTREFTAILQLTREKQSKELTSESFGGSPEDVVNARQEVVFYGDIAQKLTPLVDRLMQATSDQINTAKKTELLLVFGDKFYHIQEFRAASMFFYEKVLVLDEMKEKTPEEVAVSKPQDILKRTLASTSSSTVKRSRIEGQAYVRSLFGVAMSCFHVQKRCDGFVKHPGRLENMIEALSFLRLGMETAVAMERQYSGQFTWLTLNGSVLIYSIAKPLQALGFSREVVAYLKWSLLAMESSVALSTTKYIMWRLQLGSAICECYEDLALKETMRSDQHLKSAVACAAYLQQIVQRLRKEEELDMPLPVEVQRVLTQAETTSTMLATRVKAAAGRQPVTRSSIEAAFPETRDQMRAAIDALESLSREVKQRCGGQGSALDNTIFPVSFHLSAIRHSFLLGKPGDEMRLLIRSAHARLNSSSEGLLGRDASIISCLLELFEALREIKASWLSWESLSEDERLEVKLKPRQQLSVSGGELPASKFLLRLSKAMQDCVFHGDGSISRTNAELLASVALQMWREFAVPMLKDLDATEPPQMSRPFVRLTCELLLTIHFTFTAVKFEDLLLHGRVCLRLATLLSIRGKARRGSQVVRQCLERINSRRSELVNFHSHFHSVVDRQSDPGITTPISKYSFTCTIRDSSPLSDGENPRDRVGVRGTGSQFGGVHQDMCCVQVDLTLLLYRLELQAASMVDVLPLTNSKPSVVTPGVSLQTSSVLSTAELKLLEECDQNGYARVLLNIQRLVHPQKSVKERLAIADESIQLLQQVEQQEEKLCRQLASIRTEAVESAVPLAPIVISRSSSAITLQIVGYRPSLPSLRKRRVEYYMVFAKATGVGTAVSLNSNHLTGTATPVYPPHLDVMISGLLPNESYVFAVAAYDNKHEVINSIGETSEPVVALNPLPLPMCYGYLAKACYDTQLATRANKAAHYLYNAVVSHACAGRPSWMANLFYRQALKRDVVAQFPLPILNLCIQALLILCHNEPGDLERDGKLVATSDFDAQSLTTTQTKALEDSRKISMAIEIACATDNIEAIRVLCFKGYRLLLPLLHLKGSCDGLTFAALVTFYKALHAIPSEKWDDDTRNIHARIGFELFRIAQEAHSDISRVTIPLIVQNHEQVHSGNNSEEHDSLREVVALFKLASNSQGSQEVSTPAPPTTAAATPRGSKGAPAAAAKDKSQSNTPQATPRSGSETEKGEAGVMQSLAELLQAAGNDLLKVFAILERHSSSDRRTIEFASKVCGAVLGSGGNDVSQMDKFLASLKVAGEISNQFRATLQSLGGGELLPQLKNVVVPDEANPLSSRPDEENKTSETPETEATVADAVAGADDEYLYRWCGELFYIQSVLLFRKIVKLCNTIEEVDTANGPDTEDCTYALLHPENNKEDETKGANETKNALETDVDQENVPAEDQDATVPQAEPSDTPEANQVDQLFGELLEKTAGCCKLFRLANCWQGLQAAAQQLWNAIWLAWIAPSRIGTSPTRLGHLSTCVDALLDMMDIATNGSQSMALSTVVYAATSALNVDQTWFAQLMAFSLRVFCSFKDWKSIVQKGSRYHALCGSSTEGSRFSEQNFPILIYAQQQILDHQETLLKAAQEELNAYVTAYQEQEAKKKKKKSRLVVEEVLSPEEIAFRANKQVLEQRIQELVADRDLERAKLADLSEIYDELSNAINKSHQALNTCHELVERYHRLDQRSSTNAHHYQDDLLALRRQIVAAYNRCVILSRQKRQKRIVCQALQEAGDFHLANGDVKSATKSWLESLDNAFSTLNVAMSWREALTPPADQFLESANKDKIAGDELWVGMQCCSVLSKLIMLSSGDKLHKAVDYALMAAAIFTRFYGCSLPHPTKCFLFGSYRMLGQFWPGRKLLSDPDRVSPFTLCIMLVLVPEVLLQYEHQCATTVMPVITGYEYVAEYCLEDANHVANARRFRVEALVQCARFQETFQIIMKLLQGGSTPRSSSGIPEPDAVVFHDSKPILDESNRAALNWLASLNAEQTQSELKKFYPDELVGHILVTILHLAVALARHESRYDRDAAIARSAAKKLAQAMLLIVKPSEASTSPAQTPRDAVVGEAAGEVAAEPQSVSWELLQTHRIRADIHLQLSYLAFCEGEWSTSMSSAMDAISEYNTIPTGPEHHLRLELDQKLKFSLVLGRGTFVAKCRAHVVACLLAQTRYHAAFEAAETAIEEAKRTGEELLRQHLESLRLQAEVFLGERAKTERELGVLREEALTSHTSASLTYIHTLQALSSLLRSKALLSSQPLALNAVNERLSEAEHVLDALLEHDGWIGVSADHQHAEKRLNIYRPGIPEFVQIHADLAQVLLEFPLDSGSENVQTRQERALQSVESARLLLLKGVILSKKLYGTMTQIQVDLPVQGEQHLELRFEECVEAFTGSIKSSIEGGYDRQLVRLVLIELVNLFGQKLVPGSEDTHVQAAFHYLDLALEVQQHEAVLFDTLELQNGSVTSVEKLPPSVLATINAQSEAGKEDVTAPPPTDNKAPDVAAIVNYFVRLQRMQHILPVSTAAIQDTSALLHSFLVQYHSTYSRMACLTDLPPVPSSDPEIRAGMVCALWGQDLAPALASEVGETAHNDKITFYFTLGTTKVSIAEDSPAASNTDALARVEKFASSPLLSKRGNVDRQAVQHLKAALSKLRTQMEDEDSLLIDRNTFSKMLHLILSEIQQLFRGAEHPSSDSSQDNGNATLVAGDASSQSLQDAFGNSISVDCTLDTVRHLGDLFSINKGVNIANNELCYFLRDLLD</sequence>